<feature type="compositionally biased region" description="Low complexity" evidence="9">
    <location>
        <begin position="341"/>
        <end position="354"/>
    </location>
</feature>
<protein>
    <submittedName>
        <fullName evidence="11">Peptide ABC transporter ATPase</fullName>
    </submittedName>
</protein>
<evidence type="ECO:0000313" key="12">
    <source>
        <dbReference type="Proteomes" id="UP000011626"/>
    </source>
</evidence>
<dbReference type="SUPFAM" id="SSF52540">
    <property type="entry name" value="P-loop containing nucleoside triphosphate hydrolases"/>
    <property type="match status" value="2"/>
</dbReference>
<comment type="caution">
    <text evidence="11">The sequence shown here is derived from an EMBL/GenBank/DDBJ whole genome shotgun (WGS) entry which is preliminary data.</text>
</comment>
<dbReference type="InterPro" id="IPR017871">
    <property type="entry name" value="ABC_transporter-like_CS"/>
</dbReference>
<dbReference type="EMBL" id="AOIU01000048">
    <property type="protein sequence ID" value="ELZ19942.1"/>
    <property type="molecule type" value="Genomic_DNA"/>
</dbReference>
<keyword evidence="8" id="KW-0472">Membrane</keyword>
<dbReference type="InterPro" id="IPR013563">
    <property type="entry name" value="Oligopep_ABC_C"/>
</dbReference>
<dbReference type="NCBIfam" id="TIGR01727">
    <property type="entry name" value="oligo_HPY"/>
    <property type="match status" value="2"/>
</dbReference>
<dbReference type="PROSITE" id="PS00211">
    <property type="entry name" value="ABC_TRANSPORTER_1"/>
    <property type="match status" value="2"/>
</dbReference>
<dbReference type="eggNOG" id="arCOG00184">
    <property type="taxonomic scope" value="Archaea"/>
</dbReference>
<dbReference type="PANTHER" id="PTHR43297:SF14">
    <property type="entry name" value="ATPASE AAA-TYPE CORE DOMAIN-CONTAINING PROTEIN"/>
    <property type="match status" value="1"/>
</dbReference>
<evidence type="ECO:0000256" key="4">
    <source>
        <dbReference type="ARBA" id="ARBA00022519"/>
    </source>
</evidence>
<dbReference type="InterPro" id="IPR050388">
    <property type="entry name" value="ABC_Ni/Peptide_Import"/>
</dbReference>
<feature type="domain" description="ABC transporter" evidence="10">
    <location>
        <begin position="366"/>
        <end position="645"/>
    </location>
</feature>
<keyword evidence="12" id="KW-1185">Reference proteome</keyword>
<keyword evidence="4" id="KW-0997">Cell inner membrane</keyword>
<evidence type="ECO:0000256" key="1">
    <source>
        <dbReference type="ARBA" id="ARBA00004202"/>
    </source>
</evidence>
<keyword evidence="6" id="KW-0067">ATP-binding</keyword>
<evidence type="ECO:0000313" key="11">
    <source>
        <dbReference type="EMBL" id="ELZ19942.1"/>
    </source>
</evidence>
<keyword evidence="7" id="KW-1278">Translocase</keyword>
<dbReference type="PROSITE" id="PS50893">
    <property type="entry name" value="ABC_TRANSPORTER_2"/>
    <property type="match status" value="2"/>
</dbReference>
<proteinExistence type="predicted"/>
<dbReference type="PANTHER" id="PTHR43297">
    <property type="entry name" value="OLIGOPEPTIDE TRANSPORT ATP-BINDING PROTEIN APPD"/>
    <property type="match status" value="1"/>
</dbReference>
<evidence type="ECO:0000256" key="3">
    <source>
        <dbReference type="ARBA" id="ARBA00022475"/>
    </source>
</evidence>
<dbReference type="NCBIfam" id="NF008453">
    <property type="entry name" value="PRK11308.1"/>
    <property type="match status" value="3"/>
</dbReference>
<evidence type="ECO:0000256" key="9">
    <source>
        <dbReference type="SAM" id="MobiDB-lite"/>
    </source>
</evidence>
<dbReference type="GO" id="GO:0005886">
    <property type="term" value="C:plasma membrane"/>
    <property type="evidence" value="ECO:0007669"/>
    <property type="project" value="UniProtKB-SubCell"/>
</dbReference>
<dbReference type="AlphaFoldDB" id="M0CC68"/>
<dbReference type="SMART" id="SM00382">
    <property type="entry name" value="AAA"/>
    <property type="match status" value="2"/>
</dbReference>
<gene>
    <name evidence="11" type="ORF">C475_21629</name>
</gene>
<keyword evidence="2" id="KW-0813">Transport</keyword>
<dbReference type="Pfam" id="PF08352">
    <property type="entry name" value="oligo_HPY"/>
    <property type="match status" value="2"/>
</dbReference>
<dbReference type="eggNOG" id="arCOG00181">
    <property type="taxonomic scope" value="Archaea"/>
</dbReference>
<evidence type="ECO:0000256" key="7">
    <source>
        <dbReference type="ARBA" id="ARBA00022967"/>
    </source>
</evidence>
<evidence type="ECO:0000256" key="5">
    <source>
        <dbReference type="ARBA" id="ARBA00022741"/>
    </source>
</evidence>
<accession>M0CC68</accession>
<organism evidence="11 12">
    <name type="scientific">Halosimplex carlsbadense 2-9-1</name>
    <dbReference type="NCBI Taxonomy" id="797114"/>
    <lineage>
        <taxon>Archaea</taxon>
        <taxon>Methanobacteriati</taxon>
        <taxon>Methanobacteriota</taxon>
        <taxon>Stenosarchaea group</taxon>
        <taxon>Halobacteria</taxon>
        <taxon>Halobacteriales</taxon>
        <taxon>Haloarculaceae</taxon>
        <taxon>Halosimplex</taxon>
    </lineage>
</organism>
<evidence type="ECO:0000256" key="8">
    <source>
        <dbReference type="ARBA" id="ARBA00023136"/>
    </source>
</evidence>
<dbReference type="PATRIC" id="fig|797114.5.peg.4362"/>
<dbReference type="InterPro" id="IPR027417">
    <property type="entry name" value="P-loop_NTPase"/>
</dbReference>
<comment type="subcellular location">
    <subcellularLocation>
        <location evidence="1">Cell membrane</location>
        <topology evidence="1">Peripheral membrane protein</topology>
    </subcellularLocation>
</comment>
<dbReference type="GO" id="GO:0016887">
    <property type="term" value="F:ATP hydrolysis activity"/>
    <property type="evidence" value="ECO:0007669"/>
    <property type="project" value="InterPro"/>
</dbReference>
<dbReference type="STRING" id="797114.C475_21629"/>
<dbReference type="Pfam" id="PF00005">
    <property type="entry name" value="ABC_tran"/>
    <property type="match status" value="2"/>
</dbReference>
<keyword evidence="3" id="KW-1003">Cell membrane</keyword>
<sequence length="744" mass="82036">MNNNGDSAAEDTILEIRNASVTFDLSRGVSRVLDDVDLDVKRNEVLGVVGESGSGKSMLANALVDAVPEEGDLDGSIRYYPPSGEEIEILDQDPEGLRRLRWEEISIVSQSALSSFNPTMEIRTHFEETLDNHDYDMLEGMERAGQLLSDLYLDPERVLDSYPHELSGGMRQRALIALSLVLEPEVVVMDEPTAALDLLMQRSILNLIDEIQDRYDLTVVFITHDLAQLSDLADRLAVMYAFEIAEVGPTEEILDDSAHPYTRKLLRSTPDLEGPLDQMDAIEGSAPDPVNVPEGCSFHPRCPMATDRCREVDPELYDVTGEHTSACHYWDDVDEQVDLRSPASSGDASPASSPTLASERGGSPLLSLDDVSIHFEETEGVVARESKTVHAVDEVTLDVYEEDVVALVGESGCGKTTLGKASIALQRPTGGEIRYRGTDIWEAHDDRGSLLSRLTGGIGAPDPADADIEFSEIRRALQIVHQDPASALNPNKRVVSTLQKPLKKWNAEMDKQARERRIYSLLELVGMAPAEDYADRYPHQLSGGEQQRVALIRALLMNPDMILADEAISALDVSLRVETMDLLLELQDMFGTSFLFISHDLSNARYLAEKAGGRIAVMYLGEIVEIGPVESIISNPEHPYTEALRWATPDLDKEEIGTLPMRRIDIPDATNPPSGCRFHTRCPEAREACTAENPDPIETEDGKEVACFRADPNHEYWESEPLESETTDSRIDPTGNAAAGESDD</sequence>
<evidence type="ECO:0000256" key="6">
    <source>
        <dbReference type="ARBA" id="ARBA00022840"/>
    </source>
</evidence>
<feature type="region of interest" description="Disordered" evidence="9">
    <location>
        <begin position="339"/>
        <end position="364"/>
    </location>
</feature>
<dbReference type="CDD" id="cd03257">
    <property type="entry name" value="ABC_NikE_OppD_transporters"/>
    <property type="match status" value="2"/>
</dbReference>
<dbReference type="RefSeq" id="WP_006885989.1">
    <property type="nucleotide sequence ID" value="NZ_AOIU01000048.1"/>
</dbReference>
<name>M0CC68_9EURY</name>
<evidence type="ECO:0000259" key="10">
    <source>
        <dbReference type="PROSITE" id="PS50893"/>
    </source>
</evidence>
<evidence type="ECO:0000256" key="2">
    <source>
        <dbReference type="ARBA" id="ARBA00022448"/>
    </source>
</evidence>
<dbReference type="GO" id="GO:0005524">
    <property type="term" value="F:ATP binding"/>
    <property type="evidence" value="ECO:0007669"/>
    <property type="project" value="UniProtKB-KW"/>
</dbReference>
<dbReference type="Gene3D" id="3.40.50.300">
    <property type="entry name" value="P-loop containing nucleotide triphosphate hydrolases"/>
    <property type="match status" value="2"/>
</dbReference>
<feature type="region of interest" description="Disordered" evidence="9">
    <location>
        <begin position="709"/>
        <end position="744"/>
    </location>
</feature>
<dbReference type="GO" id="GO:0015833">
    <property type="term" value="P:peptide transport"/>
    <property type="evidence" value="ECO:0007669"/>
    <property type="project" value="InterPro"/>
</dbReference>
<dbReference type="InterPro" id="IPR003593">
    <property type="entry name" value="AAA+_ATPase"/>
</dbReference>
<reference evidence="11 12" key="1">
    <citation type="journal article" date="2014" name="PLoS Genet.">
        <title>Phylogenetically driven sequencing of extremely halophilic archaea reveals strategies for static and dynamic osmo-response.</title>
        <authorList>
            <person name="Becker E.A."/>
            <person name="Seitzer P.M."/>
            <person name="Tritt A."/>
            <person name="Larsen D."/>
            <person name="Krusor M."/>
            <person name="Yao A.I."/>
            <person name="Wu D."/>
            <person name="Madern D."/>
            <person name="Eisen J.A."/>
            <person name="Darling A.E."/>
            <person name="Facciotti M.T."/>
        </authorList>
    </citation>
    <scope>NUCLEOTIDE SEQUENCE [LARGE SCALE GENOMIC DNA]</scope>
    <source>
        <strain evidence="11 12">2-9-1</strain>
    </source>
</reference>
<keyword evidence="5" id="KW-0547">Nucleotide-binding</keyword>
<dbReference type="InterPro" id="IPR003439">
    <property type="entry name" value="ABC_transporter-like_ATP-bd"/>
</dbReference>
<feature type="domain" description="ABC transporter" evidence="10">
    <location>
        <begin position="16"/>
        <end position="266"/>
    </location>
</feature>
<dbReference type="Proteomes" id="UP000011626">
    <property type="component" value="Unassembled WGS sequence"/>
</dbReference>